<dbReference type="Pfam" id="PF11333">
    <property type="entry name" value="DUF3135"/>
    <property type="match status" value="1"/>
</dbReference>
<name>B8CNM5_SHEPW</name>
<dbReference type="eggNOG" id="ENOG5033EY0">
    <property type="taxonomic scope" value="Bacteria"/>
</dbReference>
<dbReference type="Proteomes" id="UP000000753">
    <property type="component" value="Chromosome"/>
</dbReference>
<protein>
    <recommendedName>
        <fullName evidence="3">DUF3135 domain-containing protein</fullName>
    </recommendedName>
</protein>
<dbReference type="RefSeq" id="WP_020912354.1">
    <property type="nucleotide sequence ID" value="NC_011566.1"/>
</dbReference>
<dbReference type="AlphaFoldDB" id="B8CNM5"/>
<organism evidence="1 2">
    <name type="scientific">Shewanella piezotolerans (strain WP3 / JCM 13877)</name>
    <dbReference type="NCBI Taxonomy" id="225849"/>
    <lineage>
        <taxon>Bacteria</taxon>
        <taxon>Pseudomonadati</taxon>
        <taxon>Pseudomonadota</taxon>
        <taxon>Gammaproteobacteria</taxon>
        <taxon>Alteromonadales</taxon>
        <taxon>Shewanellaceae</taxon>
        <taxon>Shewanella</taxon>
    </lineage>
</organism>
<proteinExistence type="predicted"/>
<sequence length="112" mass="12977">MTELPSFDRLLWLAENDPKKLDALQKKLNQQVIEESAASSRPKLISLLDHLEKKLSLCKTPYQRYHLVSNMMYQKLSSLNEVLNRPDEFYQHKAKVLSFNSAEQNAATKTAR</sequence>
<dbReference type="OrthoDB" id="5593306at2"/>
<dbReference type="KEGG" id="swp:swp_2245"/>
<accession>B8CNM5</accession>
<evidence type="ECO:0008006" key="3">
    <source>
        <dbReference type="Google" id="ProtNLM"/>
    </source>
</evidence>
<evidence type="ECO:0000313" key="2">
    <source>
        <dbReference type="Proteomes" id="UP000000753"/>
    </source>
</evidence>
<dbReference type="HOGENOM" id="CLU_153204_1_1_6"/>
<gene>
    <name evidence="1" type="ordered locus">swp_2245</name>
</gene>
<reference evidence="1 2" key="1">
    <citation type="journal article" date="2008" name="PLoS ONE">
        <title>Environmental adaptation: genomic analysis of the piezotolerant and psychrotolerant deep-sea iron reducing bacterium Shewanella piezotolerans WP3.</title>
        <authorList>
            <person name="Wang F."/>
            <person name="Wang J."/>
            <person name="Jian H."/>
            <person name="Zhang B."/>
            <person name="Li S."/>
            <person name="Wang F."/>
            <person name="Zeng X."/>
            <person name="Gao L."/>
            <person name="Bartlett D.H."/>
            <person name="Yu J."/>
            <person name="Hu S."/>
            <person name="Xiao X."/>
        </authorList>
    </citation>
    <scope>NUCLEOTIDE SEQUENCE [LARGE SCALE GENOMIC DNA]</scope>
    <source>
        <strain evidence="2">WP3 / JCM 13877</strain>
    </source>
</reference>
<evidence type="ECO:0000313" key="1">
    <source>
        <dbReference type="EMBL" id="ACJ28994.1"/>
    </source>
</evidence>
<keyword evidence="2" id="KW-1185">Reference proteome</keyword>
<dbReference type="EMBL" id="CP000472">
    <property type="protein sequence ID" value="ACJ28994.1"/>
    <property type="molecule type" value="Genomic_DNA"/>
</dbReference>
<dbReference type="InterPro" id="IPR021482">
    <property type="entry name" value="DUF3135"/>
</dbReference>